<sequence>MTSVPTAAGSLRAVPLSTDAGVDWTVQAVEGPVPEGNGALLTTPVAATVPGEVHTDLLAAGAIPDPFDGANEGLLAWIGRTSWTYRAAFDWAADGQAVQELVADGLDTAATVTLNGTELGRTWNQHRGYRFDVTELLVAEGNELVITFAAPVQTANALAEQLGLWPHTNHHPYNAIRKMASNFGWDWGPDVATVGVWRPLRIESWTGARIDSVRPLATLDGDRGVLDTHVALAWSDGFAGDATVTVEVAGTTSAVTVAAGTDEVSLTQTVDQVDQWWPRGHGEQPLYDVAVALTAREYGDGWQGRVGFRTITIDVAPDDDGGPFVILVNGKPLYVRGANWIPDDAFVTRLNRDTYAGSLQDAVDAGMNLLRVWGGGIYESEDFYDLCDELGLLVWQDFLFACAAYSEEEPLRSEVEAEARQAVTRLSRHASLAIWNGNNENIWGYVEWGWRKPLGGRTWGEGYYFDLLPGIVAELDPRTPYSEGSPYSYDRFIHPNDERNGTMHIWDVWNQVDYSTYRKYMPRFVSEFGFQGPPAWSTLTSVVHDEPLDPYGEQMLVHQKAFEGNLKLERGLGEHLPKWDAVRGGGAGQESKMADWHWITQLNQARAVGYGIEHFRSLFPLNTGAIVWQLNDNWPVISWAAVDGHGIRKPLWFTLRRVYADRLLTVQPREDGPAVVAHNDTDEPWTTSVTVARRSTADGGAVLAQETFALDVAPRSAVTSSLPESVAKPADAAAEYVEVRAEDGSTAYWYFVEDTALRLAADAYTATVTATDGGYDVTVTATALAKDLALFPDRLDAEARVDSCLITLSAGDSHTFHVTGATAPTGELGVPVLRSVNDLVG</sequence>
<keyword evidence="4" id="KW-0326">Glycosidase</keyword>
<dbReference type="InterPro" id="IPR017853">
    <property type="entry name" value="GH"/>
</dbReference>
<dbReference type="InterPro" id="IPR008979">
    <property type="entry name" value="Galactose-bd-like_sf"/>
</dbReference>
<dbReference type="GO" id="GO:0004567">
    <property type="term" value="F:beta-mannosidase activity"/>
    <property type="evidence" value="ECO:0007669"/>
    <property type="project" value="UniProtKB-EC"/>
</dbReference>
<comment type="caution">
    <text evidence="6">The sequence shown here is derived from an EMBL/GenBank/DDBJ whole genome shotgun (WGS) entry which is preliminary data.</text>
</comment>
<proteinExistence type="predicted"/>
<dbReference type="FunFam" id="3.20.20.80:FF:000050">
    <property type="entry name" value="Beta-mannosidase B"/>
    <property type="match status" value="1"/>
</dbReference>
<evidence type="ECO:0000256" key="4">
    <source>
        <dbReference type="ARBA" id="ARBA00023295"/>
    </source>
</evidence>
<keyword evidence="3" id="KW-0378">Hydrolase</keyword>
<dbReference type="AlphaFoldDB" id="A0A561BLZ2"/>
<name>A0A561BLZ2_9ACTN</name>
<dbReference type="GO" id="GO:0006516">
    <property type="term" value="P:glycoprotein catabolic process"/>
    <property type="evidence" value="ECO:0007669"/>
    <property type="project" value="TreeGrafter"/>
</dbReference>
<dbReference type="Gene3D" id="3.20.20.80">
    <property type="entry name" value="Glycosidases"/>
    <property type="match status" value="1"/>
</dbReference>
<evidence type="ECO:0000313" key="6">
    <source>
        <dbReference type="EMBL" id="TWD79920.1"/>
    </source>
</evidence>
<dbReference type="InterPro" id="IPR036156">
    <property type="entry name" value="Beta-gal/glucu_dom_sf"/>
</dbReference>
<dbReference type="OrthoDB" id="9758603at2"/>
<keyword evidence="7" id="KW-1185">Reference proteome</keyword>
<evidence type="ECO:0000256" key="1">
    <source>
        <dbReference type="ARBA" id="ARBA00000829"/>
    </source>
</evidence>
<dbReference type="EMBL" id="VIVK01000001">
    <property type="protein sequence ID" value="TWD79920.1"/>
    <property type="molecule type" value="Genomic_DNA"/>
</dbReference>
<dbReference type="Gene3D" id="2.60.40.10">
    <property type="entry name" value="Immunoglobulins"/>
    <property type="match status" value="1"/>
</dbReference>
<dbReference type="PANTHER" id="PTHR43730">
    <property type="entry name" value="BETA-MANNOSIDASE"/>
    <property type="match status" value="1"/>
</dbReference>
<evidence type="ECO:0000256" key="3">
    <source>
        <dbReference type="ARBA" id="ARBA00022801"/>
    </source>
</evidence>
<dbReference type="SUPFAM" id="SSF49785">
    <property type="entry name" value="Galactose-binding domain-like"/>
    <property type="match status" value="1"/>
</dbReference>
<dbReference type="Gene3D" id="2.60.120.260">
    <property type="entry name" value="Galactose-binding domain-like"/>
    <property type="match status" value="1"/>
</dbReference>
<gene>
    <name evidence="6" type="ORF">FB561_0986</name>
</gene>
<dbReference type="SUPFAM" id="SSF49303">
    <property type="entry name" value="beta-Galactosidase/glucuronidase domain"/>
    <property type="match status" value="1"/>
</dbReference>
<comment type="catalytic activity">
    <reaction evidence="1">
        <text>Hydrolysis of terminal, non-reducing beta-D-mannose residues in beta-D-mannosides.</text>
        <dbReference type="EC" id="3.2.1.25"/>
    </reaction>
</comment>
<dbReference type="PANTHER" id="PTHR43730:SF1">
    <property type="entry name" value="BETA-MANNOSIDASE"/>
    <property type="match status" value="1"/>
</dbReference>
<dbReference type="Pfam" id="PF22666">
    <property type="entry name" value="Glyco_hydro_2_N2"/>
    <property type="match status" value="1"/>
</dbReference>
<evidence type="ECO:0000259" key="5">
    <source>
        <dbReference type="Pfam" id="PF22666"/>
    </source>
</evidence>
<dbReference type="GO" id="GO:0005975">
    <property type="term" value="P:carbohydrate metabolic process"/>
    <property type="evidence" value="ECO:0007669"/>
    <property type="project" value="UniProtKB-ARBA"/>
</dbReference>
<protein>
    <recommendedName>
        <fullName evidence="2">beta-mannosidase</fullName>
        <ecNumber evidence="2">3.2.1.25</ecNumber>
    </recommendedName>
</protein>
<dbReference type="InterPro" id="IPR013783">
    <property type="entry name" value="Ig-like_fold"/>
</dbReference>
<reference evidence="6 7" key="1">
    <citation type="submission" date="2019-06" db="EMBL/GenBank/DDBJ databases">
        <title>Sequencing the genomes of 1000 actinobacteria strains.</title>
        <authorList>
            <person name="Klenk H.-P."/>
        </authorList>
    </citation>
    <scope>NUCLEOTIDE SEQUENCE [LARGE SCALE GENOMIC DNA]</scope>
    <source>
        <strain evidence="6 7">DSM 24683</strain>
    </source>
</reference>
<dbReference type="InterPro" id="IPR054593">
    <property type="entry name" value="Beta-mannosidase-like_N2"/>
</dbReference>
<dbReference type="EC" id="3.2.1.25" evidence="2"/>
<dbReference type="Proteomes" id="UP000318380">
    <property type="component" value="Unassembled WGS sequence"/>
</dbReference>
<feature type="domain" description="Beta-mannosidase-like galactose-binding" evidence="5">
    <location>
        <begin position="24"/>
        <end position="198"/>
    </location>
</feature>
<evidence type="ECO:0000313" key="7">
    <source>
        <dbReference type="Proteomes" id="UP000318380"/>
    </source>
</evidence>
<evidence type="ECO:0000256" key="2">
    <source>
        <dbReference type="ARBA" id="ARBA00012754"/>
    </source>
</evidence>
<dbReference type="InterPro" id="IPR050887">
    <property type="entry name" value="Beta-mannosidase_GH2"/>
</dbReference>
<accession>A0A561BLZ2</accession>
<organism evidence="6 7">
    <name type="scientific">Kribbella amoyensis</name>
    <dbReference type="NCBI Taxonomy" id="996641"/>
    <lineage>
        <taxon>Bacteria</taxon>
        <taxon>Bacillati</taxon>
        <taxon>Actinomycetota</taxon>
        <taxon>Actinomycetes</taxon>
        <taxon>Propionibacteriales</taxon>
        <taxon>Kribbellaceae</taxon>
        <taxon>Kribbella</taxon>
    </lineage>
</organism>
<dbReference type="SUPFAM" id="SSF51445">
    <property type="entry name" value="(Trans)glycosidases"/>
    <property type="match status" value="1"/>
</dbReference>
<dbReference type="RefSeq" id="WP_145803450.1">
    <property type="nucleotide sequence ID" value="NZ_VIVK01000001.1"/>
</dbReference>